<keyword evidence="3" id="KW-1185">Reference proteome</keyword>
<evidence type="ECO:0000313" key="3">
    <source>
        <dbReference type="Proteomes" id="UP000685013"/>
    </source>
</evidence>
<proteinExistence type="predicted"/>
<comment type="caution">
    <text evidence="2">The sequence shown here is derived from an EMBL/GenBank/DDBJ whole genome shotgun (WGS) entry which is preliminary data.</text>
</comment>
<feature type="non-terminal residue" evidence="2">
    <location>
        <position position="1"/>
    </location>
</feature>
<accession>A0AAV6N5Z5</accession>
<evidence type="ECO:0008006" key="4">
    <source>
        <dbReference type="Google" id="ProtNLM"/>
    </source>
</evidence>
<dbReference type="EMBL" id="JAGKQH010000009">
    <property type="protein sequence ID" value="KAG6591873.1"/>
    <property type="molecule type" value="Genomic_DNA"/>
</dbReference>
<dbReference type="Proteomes" id="UP000685013">
    <property type="component" value="Chromosome 9"/>
</dbReference>
<gene>
    <name evidence="2" type="ORF">SDJN03_14219</name>
</gene>
<name>A0AAV6N5Z5_9ROSI</name>
<feature type="transmembrane region" description="Helical" evidence="1">
    <location>
        <begin position="94"/>
        <end position="121"/>
    </location>
</feature>
<keyword evidence="1" id="KW-0812">Transmembrane</keyword>
<keyword evidence="1" id="KW-1133">Transmembrane helix</keyword>
<reference evidence="2 3" key="1">
    <citation type="journal article" date="2021" name="Hortic Res">
        <title>The domestication of Cucurbita argyrosperma as revealed by the genome of its wild relative.</title>
        <authorList>
            <person name="Barrera-Redondo J."/>
            <person name="Sanchez-de la Vega G."/>
            <person name="Aguirre-Liguori J.A."/>
            <person name="Castellanos-Morales G."/>
            <person name="Gutierrez-Guerrero Y.T."/>
            <person name="Aguirre-Dugua X."/>
            <person name="Aguirre-Planter E."/>
            <person name="Tenaillon M.I."/>
            <person name="Lira-Saade R."/>
            <person name="Eguiarte L.E."/>
        </authorList>
    </citation>
    <scope>NUCLEOTIDE SEQUENCE [LARGE SCALE GENOMIC DNA]</scope>
    <source>
        <strain evidence="2">JBR-2021</strain>
    </source>
</reference>
<evidence type="ECO:0000256" key="1">
    <source>
        <dbReference type="SAM" id="Phobius"/>
    </source>
</evidence>
<sequence>MLLGTFRSIVVHYSAGSSICAASKELKKAWSIHALEAAWILERLSSIVDNFNAHTIPIVIESDSSKTINLLNEGLPFGDSVAVVGYQLEVDSAVLKFCFAVATIVLVLPVIPSGPGLGYFIGPKRSWALRESGLKYRPRCRVGLVLGFFV</sequence>
<evidence type="ECO:0000313" key="2">
    <source>
        <dbReference type="EMBL" id="KAG6591873.1"/>
    </source>
</evidence>
<dbReference type="AlphaFoldDB" id="A0AAV6N5Z5"/>
<organism evidence="2 3">
    <name type="scientific">Cucurbita argyrosperma subsp. sororia</name>
    <dbReference type="NCBI Taxonomy" id="37648"/>
    <lineage>
        <taxon>Eukaryota</taxon>
        <taxon>Viridiplantae</taxon>
        <taxon>Streptophyta</taxon>
        <taxon>Embryophyta</taxon>
        <taxon>Tracheophyta</taxon>
        <taxon>Spermatophyta</taxon>
        <taxon>Magnoliopsida</taxon>
        <taxon>eudicotyledons</taxon>
        <taxon>Gunneridae</taxon>
        <taxon>Pentapetalae</taxon>
        <taxon>rosids</taxon>
        <taxon>fabids</taxon>
        <taxon>Cucurbitales</taxon>
        <taxon>Cucurbitaceae</taxon>
        <taxon>Cucurbiteae</taxon>
        <taxon>Cucurbita</taxon>
    </lineage>
</organism>
<keyword evidence="1" id="KW-0472">Membrane</keyword>
<protein>
    <recommendedName>
        <fullName evidence="4">RNase H type-1 domain-containing protein</fullName>
    </recommendedName>
</protein>